<dbReference type="InterPro" id="IPR050090">
    <property type="entry name" value="Tyrosine_recombinase_XerCD"/>
</dbReference>
<evidence type="ECO:0000256" key="1">
    <source>
        <dbReference type="ARBA" id="ARBA00008857"/>
    </source>
</evidence>
<dbReference type="AlphaFoldDB" id="A0A7G8BGJ6"/>
<dbReference type="InterPro" id="IPR011010">
    <property type="entry name" value="DNA_brk_join_enz"/>
</dbReference>
<dbReference type="Gene3D" id="1.10.443.10">
    <property type="entry name" value="Intergrase catalytic core"/>
    <property type="match status" value="1"/>
</dbReference>
<dbReference type="InterPro" id="IPR002104">
    <property type="entry name" value="Integrase_catalytic"/>
</dbReference>
<dbReference type="SUPFAM" id="SSF56349">
    <property type="entry name" value="DNA breaking-rejoining enzymes"/>
    <property type="match status" value="1"/>
</dbReference>
<proteinExistence type="inferred from homology"/>
<keyword evidence="6" id="KW-1185">Reference proteome</keyword>
<dbReference type="Gene3D" id="1.10.150.130">
    <property type="match status" value="1"/>
</dbReference>
<keyword evidence="3" id="KW-0233">DNA recombination</keyword>
<dbReference type="GO" id="GO:0006310">
    <property type="term" value="P:DNA recombination"/>
    <property type="evidence" value="ECO:0007669"/>
    <property type="project" value="UniProtKB-KW"/>
</dbReference>
<evidence type="ECO:0000256" key="2">
    <source>
        <dbReference type="ARBA" id="ARBA00023125"/>
    </source>
</evidence>
<organism evidence="5 6">
    <name type="scientific">Alloacidobacterium dinghuense</name>
    <dbReference type="NCBI Taxonomy" id="2763107"/>
    <lineage>
        <taxon>Bacteria</taxon>
        <taxon>Pseudomonadati</taxon>
        <taxon>Acidobacteriota</taxon>
        <taxon>Terriglobia</taxon>
        <taxon>Terriglobales</taxon>
        <taxon>Acidobacteriaceae</taxon>
        <taxon>Alloacidobacterium</taxon>
    </lineage>
</organism>
<dbReference type="Pfam" id="PF00589">
    <property type="entry name" value="Phage_integrase"/>
    <property type="match status" value="1"/>
</dbReference>
<dbReference type="CDD" id="cd01189">
    <property type="entry name" value="INT_ICEBs1_C_like"/>
    <property type="match status" value="1"/>
</dbReference>
<dbReference type="InterPro" id="IPR010998">
    <property type="entry name" value="Integrase_recombinase_N"/>
</dbReference>
<sequence length="412" mass="47260">MTQRRQRGWLKKETRIPGETWVLHFRTTRKSDGRRVENKIPLGLIRDLPDKLTAWAEVERLHLPINPVDSRRGVTFGDLVLHYAEHELVERTESIHPKAHTTIKGYDRALRNRLLPKWGNRIALDIEPLEVEEWLTTLKKEEELENPTLDRLRRVMSLVYRHGQRYGLIPRTQESNPMRFVRCKTTSCYEAMIITPEQAYAIVRNLQEPERTLTLLAAGTGLRISECLGLQWQDVNFAEAMIHVRRTWTGGQVGLPKTKASKGPVPLHPLLAEFMLRWKKKTAYSDPGDWVFASFRLKGKQPRVANMLVEDYLRPAAAKAGILSSHRDDCGRLVEDDPRRFGFHNLRHSLASFLVRIRTDPKTVQTLLRHSDVKLTLQFYSHAVSQDRMAAAGEMLIAILSHAADQSGLGAD</sequence>
<dbReference type="PANTHER" id="PTHR30349">
    <property type="entry name" value="PHAGE INTEGRASE-RELATED"/>
    <property type="match status" value="1"/>
</dbReference>
<dbReference type="PROSITE" id="PS51898">
    <property type="entry name" value="TYR_RECOMBINASE"/>
    <property type="match status" value="1"/>
</dbReference>
<accession>A0A7G8BGJ6</accession>
<comment type="similarity">
    <text evidence="1">Belongs to the 'phage' integrase family.</text>
</comment>
<evidence type="ECO:0000259" key="4">
    <source>
        <dbReference type="PROSITE" id="PS51898"/>
    </source>
</evidence>
<evidence type="ECO:0000313" key="5">
    <source>
        <dbReference type="EMBL" id="QNI31666.1"/>
    </source>
</evidence>
<feature type="domain" description="Tyr recombinase" evidence="4">
    <location>
        <begin position="189"/>
        <end position="394"/>
    </location>
</feature>
<dbReference type="KEGG" id="adin:H7849_21805"/>
<protein>
    <submittedName>
        <fullName evidence="5">Site-specific integrase</fullName>
    </submittedName>
</protein>
<dbReference type="GO" id="GO:0003677">
    <property type="term" value="F:DNA binding"/>
    <property type="evidence" value="ECO:0007669"/>
    <property type="project" value="UniProtKB-KW"/>
</dbReference>
<dbReference type="Proteomes" id="UP000515312">
    <property type="component" value="Chromosome"/>
</dbReference>
<reference evidence="5 6" key="1">
    <citation type="submission" date="2020-08" db="EMBL/GenBank/DDBJ databases">
        <title>Edaphobacter telluris sp. nov. and Acidobacterium dinghuensis sp. nov., two acidobacteria isolated from forest soil.</title>
        <authorList>
            <person name="Fu J."/>
            <person name="Qiu L."/>
        </authorList>
    </citation>
    <scope>NUCLEOTIDE SEQUENCE [LARGE SCALE GENOMIC DNA]</scope>
    <source>
        <strain evidence="5">4Y35</strain>
    </source>
</reference>
<dbReference type="RefSeq" id="WP_186742507.1">
    <property type="nucleotide sequence ID" value="NZ_CP060394.1"/>
</dbReference>
<dbReference type="PANTHER" id="PTHR30349:SF41">
    <property type="entry name" value="INTEGRASE_RECOMBINASE PROTEIN MJ0367-RELATED"/>
    <property type="match status" value="1"/>
</dbReference>
<keyword evidence="2" id="KW-0238">DNA-binding</keyword>
<dbReference type="InterPro" id="IPR013762">
    <property type="entry name" value="Integrase-like_cat_sf"/>
</dbReference>
<evidence type="ECO:0000313" key="6">
    <source>
        <dbReference type="Proteomes" id="UP000515312"/>
    </source>
</evidence>
<dbReference type="EMBL" id="CP060394">
    <property type="protein sequence ID" value="QNI31666.1"/>
    <property type="molecule type" value="Genomic_DNA"/>
</dbReference>
<dbReference type="GO" id="GO:0015074">
    <property type="term" value="P:DNA integration"/>
    <property type="evidence" value="ECO:0007669"/>
    <property type="project" value="InterPro"/>
</dbReference>
<name>A0A7G8BGJ6_9BACT</name>
<evidence type="ECO:0000256" key="3">
    <source>
        <dbReference type="ARBA" id="ARBA00023172"/>
    </source>
</evidence>
<gene>
    <name evidence="5" type="ORF">H7849_21805</name>
</gene>